<dbReference type="Proteomes" id="UP001165063">
    <property type="component" value="Unassembled WGS sequence"/>
</dbReference>
<reference evidence="4" key="1">
    <citation type="submission" date="2023-04" db="EMBL/GenBank/DDBJ databases">
        <title>Ambrosiozyma monospora NBRC 1965.</title>
        <authorList>
            <person name="Ichikawa N."/>
            <person name="Sato H."/>
            <person name="Tonouchi N."/>
        </authorList>
    </citation>
    <scope>NUCLEOTIDE SEQUENCE</scope>
    <source>
        <strain evidence="4">NBRC 1965</strain>
    </source>
</reference>
<dbReference type="GO" id="GO:0004180">
    <property type="term" value="F:carboxypeptidase activity"/>
    <property type="evidence" value="ECO:0007669"/>
    <property type="project" value="TreeGrafter"/>
</dbReference>
<dbReference type="OrthoDB" id="5841748at2759"/>
<dbReference type="InterPro" id="IPR036757">
    <property type="entry name" value="TFR-like_dimer_dom_sf"/>
</dbReference>
<dbReference type="AlphaFoldDB" id="A0A9W6YZX6"/>
<dbReference type="InterPro" id="IPR039373">
    <property type="entry name" value="Peptidase_M28B"/>
</dbReference>
<keyword evidence="2" id="KW-0812">Transmembrane</keyword>
<dbReference type="SUPFAM" id="SSF47672">
    <property type="entry name" value="Transferrin receptor-like dimerisation domain"/>
    <property type="match status" value="1"/>
</dbReference>
<evidence type="ECO:0000313" key="5">
    <source>
        <dbReference type="Proteomes" id="UP001165063"/>
    </source>
</evidence>
<feature type="region of interest" description="Disordered" evidence="1">
    <location>
        <begin position="253"/>
        <end position="273"/>
    </location>
</feature>
<dbReference type="InterPro" id="IPR046450">
    <property type="entry name" value="PA_dom_sf"/>
</dbReference>
<dbReference type="SUPFAM" id="SSF52025">
    <property type="entry name" value="PA domain"/>
    <property type="match status" value="1"/>
</dbReference>
<evidence type="ECO:0000313" key="4">
    <source>
        <dbReference type="EMBL" id="GMG30883.1"/>
    </source>
</evidence>
<keyword evidence="5" id="KW-1185">Reference proteome</keyword>
<feature type="domain" description="Transferrin receptor-like dimerisation" evidence="3">
    <location>
        <begin position="748"/>
        <end position="896"/>
    </location>
</feature>
<sequence>MAHDRDYTELPTLPPDYDSLSLHRNSESETNRNTPEFIQFDIEDPPELFQSSSYSNSAAQSTRQLLTQAGGLAKQASEFARHTFKTFNNALDPVYELYRFLNSKVESYLAKLGNPLIVKRLLYVFFIVTIIYMFTISGAYPSTFSSTSFGDYFYDSVKLHEFVDSHIQVTRLQENLEYLSSMPHMAGTSGDLVLARYIHNVMSDSIFNIDADTTFEAYTNYPTNDTSLKVFLDDHVVHECHLREDIELIDSARSGADGNGDSSDRQGPKLKVKRKAESDIHLLAFNPGSLKGKVKGELIYANYGFKTDFKKLQDKSVNLENTIAIIKYGGGYIPEYKKLQIAKSFGVIGVIFISDPKFSNAYNVNSIQKEPVASPDFGSGNIMNPGFGADDTIPDYFDTAKLLEASSATAAIPSIPISWKDFIKIMEFNNKDVSNGDDDKHFSEWDLEIDSQKVEIHNNKKIQMELDLQLVERPQKEMWNVIGRLPGSEQGGMAIVIGASRDGSCYGTSETSGTAVLLELVNLFSQLSYDMTWKPLRSILFASFSGSQYNLAGTTFFAGNRREELKRMAVSFINLDDLISGDEVLKIDADPFLHDAIREALHQVQNPHDNNTMLDELWDQNFQQIKLDNDNNAVPFEFSLAVPSIQFKLGPRNPQDSKISRRSNYDNFNSYFPADNNGKKQGLDPNLKLHQAMTSLIAKIVLQLSSRAIFPTDINSFVSSINSNMKDLTSYTTRIQKGNSGQQEQTLDLTGVTTELLKVKQVSRVNQGFRTNWMNLVNSNSGVESSLLSVNRQDWNSKLTLMSKVLVDDDLNPKENESNGEFKRKWFRNLLFGDEYQLPEYLNDDAKEGKNGKGKGGSDDLVMFSTGSFSKVRDRVDAGDWEGAQKQIDLVCDTLDYMLGFWDN</sequence>
<proteinExistence type="predicted"/>
<dbReference type="Gene3D" id="3.40.630.10">
    <property type="entry name" value="Zn peptidases"/>
    <property type="match status" value="1"/>
</dbReference>
<dbReference type="PANTHER" id="PTHR10404:SF72">
    <property type="entry name" value="ZINC METALLOPROTEASE TRE2-RELATED"/>
    <property type="match status" value="1"/>
</dbReference>
<gene>
    <name evidence="4" type="ORF">Amon01_000391400</name>
</gene>
<organism evidence="4 5">
    <name type="scientific">Ambrosiozyma monospora</name>
    <name type="common">Yeast</name>
    <name type="synonym">Endomycopsis monosporus</name>
    <dbReference type="NCBI Taxonomy" id="43982"/>
    <lineage>
        <taxon>Eukaryota</taxon>
        <taxon>Fungi</taxon>
        <taxon>Dikarya</taxon>
        <taxon>Ascomycota</taxon>
        <taxon>Saccharomycotina</taxon>
        <taxon>Pichiomycetes</taxon>
        <taxon>Pichiales</taxon>
        <taxon>Pichiaceae</taxon>
        <taxon>Ambrosiozyma</taxon>
    </lineage>
</organism>
<feature type="region of interest" description="Disordered" evidence="1">
    <location>
        <begin position="1"/>
        <end position="36"/>
    </location>
</feature>
<evidence type="ECO:0000256" key="1">
    <source>
        <dbReference type="SAM" id="MobiDB-lite"/>
    </source>
</evidence>
<feature type="transmembrane region" description="Helical" evidence="2">
    <location>
        <begin position="121"/>
        <end position="140"/>
    </location>
</feature>
<dbReference type="InterPro" id="IPR007365">
    <property type="entry name" value="TFR-like_dimer_dom"/>
</dbReference>
<dbReference type="EMBL" id="BSXU01001769">
    <property type="protein sequence ID" value="GMG30883.1"/>
    <property type="molecule type" value="Genomic_DNA"/>
</dbReference>
<evidence type="ECO:0000259" key="3">
    <source>
        <dbReference type="Pfam" id="PF04253"/>
    </source>
</evidence>
<dbReference type="Pfam" id="PF04253">
    <property type="entry name" value="TFR_dimer"/>
    <property type="match status" value="1"/>
</dbReference>
<accession>A0A9W6YZX6</accession>
<protein>
    <submittedName>
        <fullName evidence="4">Unnamed protein product</fullName>
    </submittedName>
</protein>
<dbReference type="SUPFAM" id="SSF53187">
    <property type="entry name" value="Zn-dependent exopeptidases"/>
    <property type="match status" value="1"/>
</dbReference>
<dbReference type="PANTHER" id="PTHR10404">
    <property type="entry name" value="N-ACETYLATED-ALPHA-LINKED ACIDIC DIPEPTIDASE"/>
    <property type="match status" value="1"/>
</dbReference>
<evidence type="ECO:0000256" key="2">
    <source>
        <dbReference type="SAM" id="Phobius"/>
    </source>
</evidence>
<dbReference type="Gene3D" id="3.50.30.30">
    <property type="match status" value="1"/>
</dbReference>
<keyword evidence="2" id="KW-0472">Membrane</keyword>
<dbReference type="Gene3D" id="1.20.930.40">
    <property type="entry name" value="Transferrin receptor-like, dimerisation domain"/>
    <property type="match status" value="1"/>
</dbReference>
<name>A0A9W6YZX6_AMBMO</name>
<comment type="caution">
    <text evidence="4">The sequence shown here is derived from an EMBL/GenBank/DDBJ whole genome shotgun (WGS) entry which is preliminary data.</text>
</comment>
<keyword evidence="2" id="KW-1133">Transmembrane helix</keyword>